<dbReference type="PANTHER" id="PTHR18934:SF221">
    <property type="entry name" value="ATP-DEPENDENT RNA HELICASE DHX34-RELATED"/>
    <property type="match status" value="1"/>
</dbReference>
<gene>
    <name evidence="3" type="ORF">K450DRAFT_225462</name>
</gene>
<dbReference type="Proteomes" id="UP001206595">
    <property type="component" value="Unassembled WGS sequence"/>
</dbReference>
<reference evidence="3" key="1">
    <citation type="submission" date="2021-06" db="EMBL/GenBank/DDBJ databases">
        <authorList>
            <consortium name="DOE Joint Genome Institute"/>
            <person name="Mondo S.J."/>
            <person name="Amses K.R."/>
            <person name="Simmons D.R."/>
            <person name="Longcore J.E."/>
            <person name="Seto K."/>
            <person name="Alves G.H."/>
            <person name="Bonds A.E."/>
            <person name="Quandt C.A."/>
            <person name="Davis W.J."/>
            <person name="Chang Y."/>
            <person name="Letcher P.M."/>
            <person name="Powell M.J."/>
            <person name="Kuo A."/>
            <person name="Labutti K."/>
            <person name="Pangilinan J."/>
            <person name="Andreopoulos W."/>
            <person name="Tritt A."/>
            <person name="Riley R."/>
            <person name="Hundley H."/>
            <person name="Johnson J."/>
            <person name="Lipzen A."/>
            <person name="Barry K."/>
            <person name="Berbee M.L."/>
            <person name="Buchler N.E."/>
            <person name="Grigoriev I.V."/>
            <person name="Spatafora J.W."/>
            <person name="Stajich J.E."/>
            <person name="James T.Y."/>
        </authorList>
    </citation>
    <scope>NUCLEOTIDE SEQUENCE</scope>
    <source>
        <strain evidence="3">AG</strain>
    </source>
</reference>
<sequence length="263" mass="30261">MKRSRPRQRQRPEERYDVDGSIIKSKVPYKKLDNPEMKATALKEAQDYIKTAKPAPSESQQSSEQLPWSDTADDIFFSKEKRGLATFFLRRGSPRYDEFKGFYRKYSGLRQWKIRSENETMSATSTGHALKDESETIRNAVILFHDYYRKQQAAQKAKIEKDRGSLPITKYEKAIVHTLRKHRVLLIAGDTGCGKSTQVPQMLLKAGFDHIACTQPRRIACSSLAKRVSYETMNEYGSEIAYQVRFEGTSTAKTRALFLTEVR</sequence>
<comment type="caution">
    <text evidence="3">The sequence shown here is derived from an EMBL/GenBank/DDBJ whole genome shotgun (WGS) entry which is preliminary data.</text>
</comment>
<evidence type="ECO:0000256" key="1">
    <source>
        <dbReference type="ARBA" id="ARBA00022801"/>
    </source>
</evidence>
<keyword evidence="4" id="KW-1185">Reference proteome</keyword>
<evidence type="ECO:0008006" key="5">
    <source>
        <dbReference type="Google" id="ProtNLM"/>
    </source>
</evidence>
<organism evidence="3 4">
    <name type="scientific">Umbelopsis ramanniana AG</name>
    <dbReference type="NCBI Taxonomy" id="1314678"/>
    <lineage>
        <taxon>Eukaryota</taxon>
        <taxon>Fungi</taxon>
        <taxon>Fungi incertae sedis</taxon>
        <taxon>Mucoromycota</taxon>
        <taxon>Mucoromycotina</taxon>
        <taxon>Umbelopsidomycetes</taxon>
        <taxon>Umbelopsidales</taxon>
        <taxon>Umbelopsidaceae</taxon>
        <taxon>Umbelopsis</taxon>
    </lineage>
</organism>
<dbReference type="AlphaFoldDB" id="A0AAD5EH39"/>
<dbReference type="InterPro" id="IPR027417">
    <property type="entry name" value="P-loop_NTPase"/>
</dbReference>
<dbReference type="GO" id="GO:0016787">
    <property type="term" value="F:hydrolase activity"/>
    <property type="evidence" value="ECO:0007669"/>
    <property type="project" value="UniProtKB-KW"/>
</dbReference>
<protein>
    <recommendedName>
        <fullName evidence="5">Helicase ATP-binding domain-containing protein</fullName>
    </recommendedName>
</protein>
<name>A0AAD5EH39_UMBRA</name>
<evidence type="ECO:0000313" key="3">
    <source>
        <dbReference type="EMBL" id="KAI8582920.1"/>
    </source>
</evidence>
<dbReference type="PANTHER" id="PTHR18934">
    <property type="entry name" value="ATP-DEPENDENT RNA HELICASE"/>
    <property type="match status" value="1"/>
</dbReference>
<evidence type="ECO:0000256" key="2">
    <source>
        <dbReference type="ARBA" id="ARBA00022806"/>
    </source>
</evidence>
<proteinExistence type="predicted"/>
<dbReference type="SUPFAM" id="SSF52540">
    <property type="entry name" value="P-loop containing nucleoside triphosphate hydrolases"/>
    <property type="match status" value="1"/>
</dbReference>
<keyword evidence="2" id="KW-0547">Nucleotide-binding</keyword>
<dbReference type="GO" id="GO:0004386">
    <property type="term" value="F:helicase activity"/>
    <property type="evidence" value="ECO:0007669"/>
    <property type="project" value="UniProtKB-KW"/>
</dbReference>
<dbReference type="GeneID" id="75911728"/>
<keyword evidence="1" id="KW-0378">Hydrolase</keyword>
<dbReference type="GO" id="GO:0003723">
    <property type="term" value="F:RNA binding"/>
    <property type="evidence" value="ECO:0007669"/>
    <property type="project" value="TreeGrafter"/>
</dbReference>
<dbReference type="EMBL" id="MU620898">
    <property type="protein sequence ID" value="KAI8582920.1"/>
    <property type="molecule type" value="Genomic_DNA"/>
</dbReference>
<keyword evidence="2" id="KW-0347">Helicase</keyword>
<keyword evidence="2" id="KW-0067">ATP-binding</keyword>
<dbReference type="RefSeq" id="XP_051447924.1">
    <property type="nucleotide sequence ID" value="XM_051586380.1"/>
</dbReference>
<dbReference type="Gene3D" id="3.40.50.300">
    <property type="entry name" value="P-loop containing nucleotide triphosphate hydrolases"/>
    <property type="match status" value="1"/>
</dbReference>
<accession>A0AAD5EH39</accession>
<reference evidence="3" key="2">
    <citation type="journal article" date="2022" name="Proc. Natl. Acad. Sci. U.S.A.">
        <title>Diploid-dominant life cycles characterize the early evolution of Fungi.</title>
        <authorList>
            <person name="Amses K.R."/>
            <person name="Simmons D.R."/>
            <person name="Longcore J.E."/>
            <person name="Mondo S.J."/>
            <person name="Seto K."/>
            <person name="Jeronimo G.H."/>
            <person name="Bonds A.E."/>
            <person name="Quandt C.A."/>
            <person name="Davis W.J."/>
            <person name="Chang Y."/>
            <person name="Federici B.A."/>
            <person name="Kuo A."/>
            <person name="LaButti K."/>
            <person name="Pangilinan J."/>
            <person name="Andreopoulos W."/>
            <person name="Tritt A."/>
            <person name="Riley R."/>
            <person name="Hundley H."/>
            <person name="Johnson J."/>
            <person name="Lipzen A."/>
            <person name="Barry K."/>
            <person name="Lang B.F."/>
            <person name="Cuomo C.A."/>
            <person name="Buchler N.E."/>
            <person name="Grigoriev I.V."/>
            <person name="Spatafora J.W."/>
            <person name="Stajich J.E."/>
            <person name="James T.Y."/>
        </authorList>
    </citation>
    <scope>NUCLEOTIDE SEQUENCE</scope>
    <source>
        <strain evidence="3">AG</strain>
    </source>
</reference>
<evidence type="ECO:0000313" key="4">
    <source>
        <dbReference type="Proteomes" id="UP001206595"/>
    </source>
</evidence>